<protein>
    <recommendedName>
        <fullName evidence="3">Integrase-like protein</fullName>
    </recommendedName>
</protein>
<accession>A0A560EI59</accession>
<name>A0A560EI59_9PROT</name>
<evidence type="ECO:0000313" key="1">
    <source>
        <dbReference type="EMBL" id="TWB09073.1"/>
    </source>
</evidence>
<organism evidence="1 2">
    <name type="scientific">Nitrospirillum amazonense</name>
    <dbReference type="NCBI Taxonomy" id="28077"/>
    <lineage>
        <taxon>Bacteria</taxon>
        <taxon>Pseudomonadati</taxon>
        <taxon>Pseudomonadota</taxon>
        <taxon>Alphaproteobacteria</taxon>
        <taxon>Rhodospirillales</taxon>
        <taxon>Azospirillaceae</taxon>
        <taxon>Nitrospirillum</taxon>
    </lineage>
</organism>
<sequence length="43" mass="4578">MRSNILTCQQNLTGRIPAPIGHIPPAEAEAHFHATLDETALAA</sequence>
<evidence type="ECO:0008006" key="3">
    <source>
        <dbReference type="Google" id="ProtNLM"/>
    </source>
</evidence>
<dbReference type="AlphaFoldDB" id="A0A560EI59"/>
<dbReference type="EMBL" id="VITN01000047">
    <property type="protein sequence ID" value="TWB09073.1"/>
    <property type="molecule type" value="Genomic_DNA"/>
</dbReference>
<gene>
    <name evidence="1" type="ORF">FBZ89_1471</name>
</gene>
<reference evidence="1 2" key="1">
    <citation type="submission" date="2019-06" db="EMBL/GenBank/DDBJ databases">
        <title>Genomic Encyclopedia of Type Strains, Phase IV (KMG-V): Genome sequencing to study the core and pangenomes of soil and plant-associated prokaryotes.</title>
        <authorList>
            <person name="Whitman W."/>
        </authorList>
    </citation>
    <scope>NUCLEOTIDE SEQUENCE [LARGE SCALE GENOMIC DNA]</scope>
    <source>
        <strain evidence="1 2">BR 11880</strain>
    </source>
</reference>
<evidence type="ECO:0000313" key="2">
    <source>
        <dbReference type="Proteomes" id="UP000319859"/>
    </source>
</evidence>
<comment type="caution">
    <text evidence="1">The sequence shown here is derived from an EMBL/GenBank/DDBJ whole genome shotgun (WGS) entry which is preliminary data.</text>
</comment>
<proteinExistence type="predicted"/>
<dbReference type="Proteomes" id="UP000319859">
    <property type="component" value="Unassembled WGS sequence"/>
</dbReference>